<gene>
    <name evidence="3" type="ORF">ACFPIJ_00680</name>
</gene>
<accession>A0ABV9VP28</accession>
<feature type="signal peptide" evidence="1">
    <location>
        <begin position="1"/>
        <end position="29"/>
    </location>
</feature>
<dbReference type="Pfam" id="PF00561">
    <property type="entry name" value="Abhydrolase_1"/>
    <property type="match status" value="1"/>
</dbReference>
<feature type="chain" id="PRO_5046399353" evidence="1">
    <location>
        <begin position="30"/>
        <end position="425"/>
    </location>
</feature>
<evidence type="ECO:0000313" key="4">
    <source>
        <dbReference type="Proteomes" id="UP001595912"/>
    </source>
</evidence>
<dbReference type="GO" id="GO:0016787">
    <property type="term" value="F:hydrolase activity"/>
    <property type="evidence" value="ECO:0007669"/>
    <property type="project" value="UniProtKB-KW"/>
</dbReference>
<comment type="caution">
    <text evidence="3">The sequence shown here is derived from an EMBL/GenBank/DDBJ whole genome shotgun (WGS) entry which is preliminary data.</text>
</comment>
<dbReference type="InterPro" id="IPR029058">
    <property type="entry name" value="AB_hydrolase_fold"/>
</dbReference>
<organism evidence="3 4">
    <name type="scientific">Dactylosporangium cerinum</name>
    <dbReference type="NCBI Taxonomy" id="1434730"/>
    <lineage>
        <taxon>Bacteria</taxon>
        <taxon>Bacillati</taxon>
        <taxon>Actinomycetota</taxon>
        <taxon>Actinomycetes</taxon>
        <taxon>Micromonosporales</taxon>
        <taxon>Micromonosporaceae</taxon>
        <taxon>Dactylosporangium</taxon>
    </lineage>
</organism>
<dbReference type="PANTHER" id="PTHR42886:SF29">
    <property type="entry name" value="PUMMELIG, ISOFORM A"/>
    <property type="match status" value="1"/>
</dbReference>
<protein>
    <submittedName>
        <fullName evidence="3">Alpha/beta fold hydrolase</fullName>
    </submittedName>
</protein>
<sequence>MKKAALLRSFTALTVVLGLLVGAAPNASGADSTDRITTRRIVATDHAVPHISTVPANAGESVKLFVRERNGTRPHQPRKAVLMLHGRTVPALAGLDFGTGRYNWALDLAQAGFDVFIMELQGSGRSPRPKMDDPCNADPAAQGVLIPNPLPAACPANYPHQLNNAKSDWDELNTVVDYIRSLRNVQKVALVGYSAAAFQVGPYTLQHPEKVSSVFLLAPIFPPDSTAVEPAQLPLSNPPAQFGFPMRIGTKAAFETSWNSEVHCNKQRESGMVDAVWNAIMDNDAVGRTWGPVQSGTPQGVMRIRNAFWWGWNKTTVPLNGTLGNTVPVLIVYGDLDTQANTPTSSGPVLHFSVPALYDAVPGARKLMFRVACTGHFMPWERQSRVLHDLSEQWLRRTAIDGLTNGSFFVDQDGDYTPTASTVTP</sequence>
<dbReference type="Gene3D" id="3.40.50.1820">
    <property type="entry name" value="alpha/beta hydrolase"/>
    <property type="match status" value="1"/>
</dbReference>
<dbReference type="EMBL" id="JBHSIU010000003">
    <property type="protein sequence ID" value="MFC4996341.1"/>
    <property type="molecule type" value="Genomic_DNA"/>
</dbReference>
<keyword evidence="3" id="KW-0378">Hydrolase</keyword>
<dbReference type="PANTHER" id="PTHR42886">
    <property type="entry name" value="RE40534P-RELATED"/>
    <property type="match status" value="1"/>
</dbReference>
<feature type="domain" description="AB hydrolase-1" evidence="2">
    <location>
        <begin position="80"/>
        <end position="381"/>
    </location>
</feature>
<name>A0ABV9VP28_9ACTN</name>
<dbReference type="SUPFAM" id="SSF53474">
    <property type="entry name" value="alpha/beta-Hydrolases"/>
    <property type="match status" value="1"/>
</dbReference>
<reference evidence="4" key="1">
    <citation type="journal article" date="2019" name="Int. J. Syst. Evol. Microbiol.">
        <title>The Global Catalogue of Microorganisms (GCM) 10K type strain sequencing project: providing services to taxonomists for standard genome sequencing and annotation.</title>
        <authorList>
            <consortium name="The Broad Institute Genomics Platform"/>
            <consortium name="The Broad Institute Genome Sequencing Center for Infectious Disease"/>
            <person name="Wu L."/>
            <person name="Ma J."/>
        </authorList>
    </citation>
    <scope>NUCLEOTIDE SEQUENCE [LARGE SCALE GENOMIC DNA]</scope>
    <source>
        <strain evidence="4">CGMCC 4.7152</strain>
    </source>
</reference>
<dbReference type="InterPro" id="IPR000073">
    <property type="entry name" value="AB_hydrolase_1"/>
</dbReference>
<evidence type="ECO:0000256" key="1">
    <source>
        <dbReference type="SAM" id="SignalP"/>
    </source>
</evidence>
<evidence type="ECO:0000313" key="3">
    <source>
        <dbReference type="EMBL" id="MFC4996341.1"/>
    </source>
</evidence>
<proteinExistence type="predicted"/>
<keyword evidence="4" id="KW-1185">Reference proteome</keyword>
<evidence type="ECO:0000259" key="2">
    <source>
        <dbReference type="Pfam" id="PF00561"/>
    </source>
</evidence>
<dbReference type="Proteomes" id="UP001595912">
    <property type="component" value="Unassembled WGS sequence"/>
</dbReference>
<keyword evidence="1" id="KW-0732">Signal</keyword>
<dbReference type="RefSeq" id="WP_380112542.1">
    <property type="nucleotide sequence ID" value="NZ_JBHSIU010000003.1"/>
</dbReference>